<name>A0A422LSN3_LACPA</name>
<sequence>MDLKSSIGGNREVLNDAQSNTITPDVIDQINEIKLASSYGTSNNNESLQFVDNRVAQAKRRVHRALILFDQMLMALKSGQLKQLELLDSERKRTQMQLEGLNQELDKITVFLEQQPDSVSTQNKLAALDAEEARLKLEQSANRQTTNLLTRQSAKYQERLDQNAHYLSRNKARRQVLIDHMRALKEEDNLLSAIDQSAREANALQYLREKIETEDQVVRSLQTKVQAKLEDRHKQADELDRRLHAISEQRNGLTDKANHERSEVSEQQERQQKLTTQRRQVSVRLQQIQRVIDRRQRELTQYDEKNLMPAFIPDDRRRYFLYAGTLSPNDDEVFDGLKDLAGLFRGVIPNLNILTSTVADAEDFHPVLSVPDIGHIAHQDLYNDLALNFKGRQLTGTSYALNNRLFSEGWTQSGYGMVDTWINNDLKITVSHREDGSVKQVNYFDHNTLIKIDVMNTNNNVIATQYVEDGNNVRYEEFYRFDRTHAVMMTKEYRDNRLQLIGLRDDKNALANAFKSDVELLLWWFRRRAATANDALVVDGQSPLFQAMLGDKEAEYQIIPTFYRLEANDDLVDVVNRYQNWIHDVIALDDLSFETLLTGITHQIGLQLLNS</sequence>
<feature type="region of interest" description="Disordered" evidence="1">
    <location>
        <begin position="247"/>
        <end position="278"/>
    </location>
</feature>
<feature type="compositionally biased region" description="Basic and acidic residues" evidence="1">
    <location>
        <begin position="256"/>
        <end position="272"/>
    </location>
</feature>
<evidence type="ECO:0000313" key="3">
    <source>
        <dbReference type="Proteomes" id="UP000284123"/>
    </source>
</evidence>
<gene>
    <name evidence="2" type="ORF">FAM6012_02826</name>
</gene>
<dbReference type="EMBL" id="LKGI01000102">
    <property type="protein sequence ID" value="RNE26470.1"/>
    <property type="molecule type" value="Genomic_DNA"/>
</dbReference>
<comment type="caution">
    <text evidence="2">The sequence shown here is derived from an EMBL/GenBank/DDBJ whole genome shotgun (WGS) entry which is preliminary data.</text>
</comment>
<dbReference type="Proteomes" id="UP000284123">
    <property type="component" value="Unassembled WGS sequence"/>
</dbReference>
<organism evidence="2 3">
    <name type="scientific">Lacticaseibacillus paracasei</name>
    <name type="common">Lactobacillus paracasei</name>
    <dbReference type="NCBI Taxonomy" id="1597"/>
    <lineage>
        <taxon>Bacteria</taxon>
        <taxon>Bacillati</taxon>
        <taxon>Bacillota</taxon>
        <taxon>Bacilli</taxon>
        <taxon>Lactobacillales</taxon>
        <taxon>Lactobacillaceae</taxon>
        <taxon>Lacticaseibacillus</taxon>
    </lineage>
</organism>
<evidence type="ECO:0000313" key="2">
    <source>
        <dbReference type="EMBL" id="RNE26470.1"/>
    </source>
</evidence>
<accession>A0A422LSN3</accession>
<evidence type="ECO:0000256" key="1">
    <source>
        <dbReference type="SAM" id="MobiDB-lite"/>
    </source>
</evidence>
<protein>
    <submittedName>
        <fullName evidence="2">Uncharacterized protein</fullName>
    </submittedName>
</protein>
<dbReference type="AlphaFoldDB" id="A0A422LSN3"/>
<dbReference type="RefSeq" id="WP_016386095.1">
    <property type="nucleotide sequence ID" value="NZ_AQVS01000091.1"/>
</dbReference>
<reference evidence="2 3" key="1">
    <citation type="journal article" date="2018" name="Front. Microbiol.">
        <title>Conversion of Methionine to Cysteine in Lactobacillus paracasei Depends on the Highly Mobile cysK-ctl-cysE Gene Cluster.</title>
        <authorList>
            <person name="Wuthrich D."/>
            <person name="Irmler S."/>
            <person name="Berthoud H."/>
            <person name="Guggenbuhl B."/>
            <person name="Eugster E."/>
            <person name="Bruggmann R."/>
        </authorList>
    </citation>
    <scope>NUCLEOTIDE SEQUENCE [LARGE SCALE GENOMIC DNA]</scope>
    <source>
        <strain evidence="2 3">FAM6012</strain>
    </source>
</reference>
<proteinExistence type="predicted"/>